<dbReference type="Proteomes" id="UP000051326">
    <property type="component" value="Unassembled WGS sequence"/>
</dbReference>
<gene>
    <name evidence="3" type="ORF">PHA8399_01186</name>
</gene>
<name>A0A0P1H815_9RHOB</name>
<dbReference type="EMBL" id="CYSR01000010">
    <property type="protein sequence ID" value="CUH99070.1"/>
    <property type="molecule type" value="Genomic_DNA"/>
</dbReference>
<feature type="domain" description="AtuA-like ferredoxin-fold" evidence="2">
    <location>
        <begin position="486"/>
        <end position="582"/>
    </location>
</feature>
<sequence>MPQGLRIGGASGFWGEAALATPQLLAAGGLDFLVYDYLAEITMAVLARARAKDAQAGYATDFVTAAMAPNLAEIARQGVRVISNAGGVNPEACAAALRQEIGAQALDLKVAVVEGDDLLGRAAELAAAAPEDMFTGAPFPPLEKIASINAYLGAFPIAAALNRGADIVVTGRCVDSAVTLAACIHRFGWAAADLDRLAGGSLAGHILECGPQATGGNFTDWQAAAEGLAGIGYPIAEIREDGSFEVTKPAGTGGLVSRGTVAEQLLYETGDPQAYVLPDVVCDFSAVAVTETGPDRVRVAGARGRGVPDAYKTCITWQDGFRSGHYFTFYGLDAEAKARAFAEAALARSREVLRGMKLPDFRDVSIELIGSESQFGGLRQSEPAREVAAKIAVRHPEARGVGVFLKEAVGLGLSAPPGLSGFAGARPRPSPVLALFSCLLPKAQVPATVRDAAGTCAVPAAPALPLQAVEPPAPPPVPHAKRVAEVPLIRLAWARSGDKGDIANIGVVARKPEVMPWIWEALSETHLRRVFGHFWDGRMERFYLPGSHAMNVLLHGALAGGGTSSLRNDPQAKGYAQLLLAALVRVDADLLEAAV</sequence>
<dbReference type="Pfam" id="PF23544">
    <property type="entry name" value="AtuA_ferredoxin"/>
    <property type="match status" value="1"/>
</dbReference>
<dbReference type="PANTHER" id="PTHR47708">
    <property type="match status" value="1"/>
</dbReference>
<dbReference type="Pfam" id="PF07287">
    <property type="entry name" value="AtuA"/>
    <property type="match status" value="1"/>
</dbReference>
<proteinExistence type="predicted"/>
<evidence type="ECO:0000313" key="4">
    <source>
        <dbReference type="Proteomes" id="UP000051326"/>
    </source>
</evidence>
<evidence type="ECO:0000259" key="1">
    <source>
        <dbReference type="Pfam" id="PF07287"/>
    </source>
</evidence>
<dbReference type="RefSeq" id="WP_058285228.1">
    <property type="nucleotide sequence ID" value="NZ_CYSR01000010.1"/>
</dbReference>
<evidence type="ECO:0000313" key="3">
    <source>
        <dbReference type="EMBL" id="CUH99070.1"/>
    </source>
</evidence>
<dbReference type="InterPro" id="IPR010839">
    <property type="entry name" value="AtuA_N"/>
</dbReference>
<reference evidence="3 4" key="1">
    <citation type="submission" date="2015-09" db="EMBL/GenBank/DDBJ databases">
        <authorList>
            <consortium name="Swine Surveillance"/>
        </authorList>
    </citation>
    <scope>NUCLEOTIDE SEQUENCE [LARGE SCALE GENOMIC DNA]</scope>
    <source>
        <strain evidence="3 4">CECT 8399</strain>
    </source>
</reference>
<protein>
    <recommendedName>
        <fullName evidence="5">Terpene utilization protein AtuA</fullName>
    </recommendedName>
</protein>
<feature type="domain" description="Acyclic terpene utilisation N-terminal" evidence="1">
    <location>
        <begin position="5"/>
        <end position="449"/>
    </location>
</feature>
<dbReference type="InterPro" id="IPR056362">
    <property type="entry name" value="AtuA-like_ferredoxin_dom"/>
</dbReference>
<evidence type="ECO:0008006" key="5">
    <source>
        <dbReference type="Google" id="ProtNLM"/>
    </source>
</evidence>
<dbReference type="PANTHER" id="PTHR47708:SF2">
    <property type="entry name" value="SI:CH73-132F6.5"/>
    <property type="match status" value="1"/>
</dbReference>
<dbReference type="STRING" id="1396826.PHA8399_01186"/>
<accession>A0A0P1H815</accession>
<evidence type="ECO:0000259" key="2">
    <source>
        <dbReference type="Pfam" id="PF23544"/>
    </source>
</evidence>
<organism evidence="3 4">
    <name type="scientific">Leisingera aquaemixtae</name>
    <dbReference type="NCBI Taxonomy" id="1396826"/>
    <lineage>
        <taxon>Bacteria</taxon>
        <taxon>Pseudomonadati</taxon>
        <taxon>Pseudomonadota</taxon>
        <taxon>Alphaproteobacteria</taxon>
        <taxon>Rhodobacterales</taxon>
        <taxon>Roseobacteraceae</taxon>
        <taxon>Leisingera</taxon>
    </lineage>
</organism>
<dbReference type="AlphaFoldDB" id="A0A0P1H815"/>